<comment type="caution">
    <text evidence="4">The sequence shown here is derived from an EMBL/GenBank/DDBJ whole genome shotgun (WGS) entry which is preliminary data.</text>
</comment>
<feature type="chain" id="PRO_5047370972" evidence="1">
    <location>
        <begin position="26"/>
        <end position="342"/>
    </location>
</feature>
<dbReference type="Gene3D" id="2.60.120.600">
    <property type="entry name" value="Domain of unknown function DUF1214, C-terminal domain"/>
    <property type="match status" value="1"/>
</dbReference>
<feature type="domain" description="DUF1254" evidence="3">
    <location>
        <begin position="55"/>
        <end position="108"/>
    </location>
</feature>
<feature type="signal peptide" evidence="1">
    <location>
        <begin position="1"/>
        <end position="25"/>
    </location>
</feature>
<protein>
    <submittedName>
        <fullName evidence="4">DUF1254 domain-containing protein</fullName>
    </submittedName>
</protein>
<dbReference type="PANTHER" id="PTHR36509:SF2">
    <property type="entry name" value="BLL3101 PROTEIN"/>
    <property type="match status" value="1"/>
</dbReference>
<sequence length="342" mass="37028">MNGTYLLGSLLLAAAQAATPAAQLAAGPTVTLDNFARAETDNYFATFVKDGGLGKIAHNRDLADVKDQKVVRLNRDTLYSFGVFDLDAGPVTVDLPDTKGRFMSLLLINEDHYNPATYYDAGPHTITREQVGTRYVTLAFRTFVDPNDPADLQRAHAAQDAIKVQQAGGPGKFDIPAWDQASLTAVRNELKSNAQGMADLSRAFGKPGEVDPKQHLIATAAGWGGNPARDALYVAGSPKANDGKTIHRLKVKDVPVDGFWSITVYNEAGFMVPNPQNAYSLNNITAKKDANGGYTIQFGGCDKGVSNCLPIMPGWNYLVRLYRPRAEVLDGRWKFPEAQPVG</sequence>
<dbReference type="InterPro" id="IPR010621">
    <property type="entry name" value="DUF1214"/>
</dbReference>
<evidence type="ECO:0000259" key="2">
    <source>
        <dbReference type="Pfam" id="PF06742"/>
    </source>
</evidence>
<keyword evidence="5" id="KW-1185">Reference proteome</keyword>
<evidence type="ECO:0000259" key="3">
    <source>
        <dbReference type="Pfam" id="PF06863"/>
    </source>
</evidence>
<dbReference type="Pfam" id="PF06742">
    <property type="entry name" value="DUF1214"/>
    <property type="match status" value="1"/>
</dbReference>
<evidence type="ECO:0000256" key="1">
    <source>
        <dbReference type="SAM" id="SignalP"/>
    </source>
</evidence>
<dbReference type="RefSeq" id="WP_241446580.1">
    <property type="nucleotide sequence ID" value="NZ_JAKZHW010000001.1"/>
</dbReference>
<evidence type="ECO:0000313" key="5">
    <source>
        <dbReference type="Proteomes" id="UP001203058"/>
    </source>
</evidence>
<accession>A0ABS9VL94</accession>
<dbReference type="InterPro" id="IPR010679">
    <property type="entry name" value="DUF1254"/>
</dbReference>
<name>A0ABS9VL94_9SPHN</name>
<organism evidence="4 5">
    <name type="scientific">Sphingomonas telluris</name>
    <dbReference type="NCBI Taxonomy" id="2907998"/>
    <lineage>
        <taxon>Bacteria</taxon>
        <taxon>Pseudomonadati</taxon>
        <taxon>Pseudomonadota</taxon>
        <taxon>Alphaproteobacteria</taxon>
        <taxon>Sphingomonadales</taxon>
        <taxon>Sphingomonadaceae</taxon>
        <taxon>Sphingomonas</taxon>
    </lineage>
</organism>
<dbReference type="PANTHER" id="PTHR36509">
    <property type="entry name" value="BLL3101 PROTEIN"/>
    <property type="match status" value="1"/>
</dbReference>
<keyword evidence="1" id="KW-0732">Signal</keyword>
<evidence type="ECO:0000313" key="4">
    <source>
        <dbReference type="EMBL" id="MCH8615736.1"/>
    </source>
</evidence>
<dbReference type="EMBL" id="JAKZHW010000001">
    <property type="protein sequence ID" value="MCH8615736.1"/>
    <property type="molecule type" value="Genomic_DNA"/>
</dbReference>
<dbReference type="InterPro" id="IPR037049">
    <property type="entry name" value="DUF1214_C_sf"/>
</dbReference>
<feature type="domain" description="DUF1214" evidence="2">
    <location>
        <begin position="240"/>
        <end position="325"/>
    </location>
</feature>
<gene>
    <name evidence="4" type="ORF">LZ016_06435</name>
</gene>
<dbReference type="SUPFAM" id="SSF160935">
    <property type="entry name" value="VPA0735-like"/>
    <property type="match status" value="1"/>
</dbReference>
<dbReference type="Gene3D" id="2.60.40.1610">
    <property type="entry name" value="Domain of unknown function DUF1254"/>
    <property type="match status" value="1"/>
</dbReference>
<dbReference type="Proteomes" id="UP001203058">
    <property type="component" value="Unassembled WGS sequence"/>
</dbReference>
<dbReference type="InterPro" id="IPR037050">
    <property type="entry name" value="DUF1254_sf"/>
</dbReference>
<dbReference type="Pfam" id="PF06863">
    <property type="entry name" value="DUF1254"/>
    <property type="match status" value="1"/>
</dbReference>
<proteinExistence type="predicted"/>
<reference evidence="4 5" key="1">
    <citation type="submission" date="2022-03" db="EMBL/GenBank/DDBJ databases">
        <authorList>
            <person name="Jo J.-H."/>
            <person name="Im W.-T."/>
        </authorList>
    </citation>
    <scope>NUCLEOTIDE SEQUENCE [LARGE SCALE GENOMIC DNA]</scope>
    <source>
        <strain evidence="4 5">SM33</strain>
    </source>
</reference>